<dbReference type="Pfam" id="PF10400">
    <property type="entry name" value="Vir_act_alpha_C"/>
    <property type="match status" value="1"/>
</dbReference>
<dbReference type="InterPro" id="IPR018309">
    <property type="entry name" value="Tscrpt_reg_PadR_C"/>
</dbReference>
<reference evidence="3 4" key="1">
    <citation type="submission" date="2019-09" db="EMBL/GenBank/DDBJ databases">
        <title>Mumia zhuanghuii sp. nov. isolated from the intestinal contents of plateau pika (Ochotona curzoniae) in the Qinghai-Tibet plateau of China.</title>
        <authorList>
            <person name="Tian Z."/>
        </authorList>
    </citation>
    <scope>NUCLEOTIDE SEQUENCE [LARGE SCALE GENOMIC DNA]</scope>
    <source>
        <strain evidence="4">350</strain>
    </source>
</reference>
<comment type="caution">
    <text evidence="3">The sequence shown here is derived from an EMBL/GenBank/DDBJ whole genome shotgun (WGS) entry which is preliminary data.</text>
</comment>
<dbReference type="OrthoDB" id="3186544at2"/>
<accession>A0A5Q6S3W2</accession>
<dbReference type="AlphaFoldDB" id="A0A5Q6S3W2"/>
<dbReference type="PANTHER" id="PTHR43252:SF6">
    <property type="entry name" value="NEGATIVE TRANSCRIPTION REGULATOR PADR"/>
    <property type="match status" value="1"/>
</dbReference>
<dbReference type="InterPro" id="IPR036390">
    <property type="entry name" value="WH_DNA-bd_sf"/>
</dbReference>
<name>A0A5Q6S3W2_9ACTN</name>
<dbReference type="Proteomes" id="UP000307768">
    <property type="component" value="Unassembled WGS sequence"/>
</dbReference>
<dbReference type="Pfam" id="PF03551">
    <property type="entry name" value="PadR"/>
    <property type="match status" value="1"/>
</dbReference>
<protein>
    <submittedName>
        <fullName evidence="3">PadR family transcriptional regulator</fullName>
    </submittedName>
</protein>
<dbReference type="Gene3D" id="1.10.10.10">
    <property type="entry name" value="Winged helix-like DNA-binding domain superfamily/Winged helix DNA-binding domain"/>
    <property type="match status" value="1"/>
</dbReference>
<evidence type="ECO:0000313" key="3">
    <source>
        <dbReference type="EMBL" id="KAA1425083.1"/>
    </source>
</evidence>
<organism evidence="3 4">
    <name type="scientific">Mumia zhuanghuii</name>
    <dbReference type="NCBI Taxonomy" id="2585211"/>
    <lineage>
        <taxon>Bacteria</taxon>
        <taxon>Bacillati</taxon>
        <taxon>Actinomycetota</taxon>
        <taxon>Actinomycetes</taxon>
        <taxon>Propionibacteriales</taxon>
        <taxon>Nocardioidaceae</taxon>
        <taxon>Mumia</taxon>
    </lineage>
</organism>
<dbReference type="Gene3D" id="6.10.140.190">
    <property type="match status" value="1"/>
</dbReference>
<feature type="domain" description="Transcription regulator PadR C-terminal" evidence="2">
    <location>
        <begin position="93"/>
        <end position="167"/>
    </location>
</feature>
<dbReference type="EMBL" id="VDFQ02000001">
    <property type="protein sequence ID" value="KAA1425083.1"/>
    <property type="molecule type" value="Genomic_DNA"/>
</dbReference>
<dbReference type="InterPro" id="IPR036388">
    <property type="entry name" value="WH-like_DNA-bd_sf"/>
</dbReference>
<gene>
    <name evidence="3" type="ORF">FE697_004160</name>
</gene>
<sequence length="176" mass="20094">MELRHAVLGLLSIRPMSGYDLGRAFAGSVAHFWYADQSQIYRVLDRLAVDGAIETERVRQEKLPDRLVHSLTDAGRSELRDWLISPLEQDRPKEPFLARLFFAAALSDDEVARLLDEREQETRKVLEQLRAIPVPTGDRAAELQAATLRSGVAHAEAELDWLDDTRRRHAQLSDRR</sequence>
<dbReference type="PANTHER" id="PTHR43252">
    <property type="entry name" value="TRANSCRIPTIONAL REGULATOR YQJI"/>
    <property type="match status" value="1"/>
</dbReference>
<evidence type="ECO:0000259" key="1">
    <source>
        <dbReference type="Pfam" id="PF03551"/>
    </source>
</evidence>
<evidence type="ECO:0000259" key="2">
    <source>
        <dbReference type="Pfam" id="PF10400"/>
    </source>
</evidence>
<dbReference type="RefSeq" id="WP_149768257.1">
    <property type="nucleotide sequence ID" value="NZ_VDFQ02000001.1"/>
</dbReference>
<dbReference type="SUPFAM" id="SSF46785">
    <property type="entry name" value="Winged helix' DNA-binding domain"/>
    <property type="match status" value="1"/>
</dbReference>
<evidence type="ECO:0000313" key="4">
    <source>
        <dbReference type="Proteomes" id="UP000307768"/>
    </source>
</evidence>
<proteinExistence type="predicted"/>
<feature type="domain" description="Transcription regulator PadR N-terminal" evidence="1">
    <location>
        <begin position="7"/>
        <end position="80"/>
    </location>
</feature>
<dbReference type="InterPro" id="IPR005149">
    <property type="entry name" value="Tscrpt_reg_PadR_N"/>
</dbReference>